<evidence type="ECO:0000313" key="3">
    <source>
        <dbReference type="Proteomes" id="UP001500547"/>
    </source>
</evidence>
<organism evidence="2 3">
    <name type="scientific">Viridibacterium curvum</name>
    <dbReference type="NCBI Taxonomy" id="1101404"/>
    <lineage>
        <taxon>Bacteria</taxon>
        <taxon>Pseudomonadati</taxon>
        <taxon>Pseudomonadota</taxon>
        <taxon>Betaproteobacteria</taxon>
        <taxon>Rhodocyclales</taxon>
        <taxon>Rhodocyclaceae</taxon>
        <taxon>Viridibacterium</taxon>
    </lineage>
</organism>
<reference evidence="3" key="1">
    <citation type="journal article" date="2019" name="Int. J. Syst. Evol. Microbiol.">
        <title>The Global Catalogue of Microorganisms (GCM) 10K type strain sequencing project: providing services to taxonomists for standard genome sequencing and annotation.</title>
        <authorList>
            <consortium name="The Broad Institute Genomics Platform"/>
            <consortium name="The Broad Institute Genome Sequencing Center for Infectious Disease"/>
            <person name="Wu L."/>
            <person name="Ma J."/>
        </authorList>
    </citation>
    <scope>NUCLEOTIDE SEQUENCE [LARGE SCALE GENOMIC DNA]</scope>
    <source>
        <strain evidence="3">JCM 18715</strain>
    </source>
</reference>
<dbReference type="PROSITE" id="PS51257">
    <property type="entry name" value="PROKAR_LIPOPROTEIN"/>
    <property type="match status" value="1"/>
</dbReference>
<keyword evidence="3" id="KW-1185">Reference proteome</keyword>
<gene>
    <name evidence="2" type="ORF">GCM10025770_14380</name>
</gene>
<dbReference type="RefSeq" id="WP_345532202.1">
    <property type="nucleotide sequence ID" value="NZ_BAABLD010000007.1"/>
</dbReference>
<dbReference type="EMBL" id="BAABLD010000007">
    <property type="protein sequence ID" value="GAA5162960.1"/>
    <property type="molecule type" value="Genomic_DNA"/>
</dbReference>
<name>A0ABP9QJN8_9RHOO</name>
<proteinExistence type="predicted"/>
<dbReference type="Proteomes" id="UP001500547">
    <property type="component" value="Unassembled WGS sequence"/>
</dbReference>
<feature type="signal peptide" evidence="1">
    <location>
        <begin position="1"/>
        <end position="20"/>
    </location>
</feature>
<evidence type="ECO:0000313" key="2">
    <source>
        <dbReference type="EMBL" id="GAA5162960.1"/>
    </source>
</evidence>
<protein>
    <submittedName>
        <fullName evidence="2">Uncharacterized protein</fullName>
    </submittedName>
</protein>
<keyword evidence="1" id="KW-0732">Signal</keyword>
<feature type="chain" id="PRO_5045671601" evidence="1">
    <location>
        <begin position="21"/>
        <end position="110"/>
    </location>
</feature>
<comment type="caution">
    <text evidence="2">The sequence shown here is derived from an EMBL/GenBank/DDBJ whole genome shotgun (WGS) entry which is preliminary data.</text>
</comment>
<accession>A0ABP9QJN8</accession>
<sequence>MKLTAIALLATLLASCGVFDTMKEGFKHSEDVAAELEKSVGSKPFVGFNWNNGILTNINISFEGIPADKTTAEIAALARTSISQHFKQTPKSLIVSFSLPGTADEGRKAE</sequence>
<evidence type="ECO:0000256" key="1">
    <source>
        <dbReference type="SAM" id="SignalP"/>
    </source>
</evidence>